<dbReference type="InterPro" id="IPR005182">
    <property type="entry name" value="YdbS-like_PH"/>
</dbReference>
<evidence type="ECO:0000313" key="4">
    <source>
        <dbReference type="EMBL" id="MBB2987940.1"/>
    </source>
</evidence>
<feature type="transmembrane region" description="Helical" evidence="2">
    <location>
        <begin position="238"/>
        <end position="260"/>
    </location>
</feature>
<organism evidence="4 5">
    <name type="scientific">Terracoccus luteus</name>
    <dbReference type="NCBI Taxonomy" id="53356"/>
    <lineage>
        <taxon>Bacteria</taxon>
        <taxon>Bacillati</taxon>
        <taxon>Actinomycetota</taxon>
        <taxon>Actinomycetes</taxon>
        <taxon>Micrococcales</taxon>
        <taxon>Intrasporangiaceae</taxon>
        <taxon>Terracoccus</taxon>
    </lineage>
</organism>
<evidence type="ECO:0000256" key="1">
    <source>
        <dbReference type="SAM" id="MobiDB-lite"/>
    </source>
</evidence>
<feature type="compositionally biased region" description="Pro residues" evidence="1">
    <location>
        <begin position="1"/>
        <end position="11"/>
    </location>
</feature>
<dbReference type="EMBL" id="JACHVT010000007">
    <property type="protein sequence ID" value="MBB2987940.1"/>
    <property type="molecule type" value="Genomic_DNA"/>
</dbReference>
<dbReference type="Pfam" id="PF03703">
    <property type="entry name" value="bPH_2"/>
    <property type="match status" value="2"/>
</dbReference>
<dbReference type="PIRSF" id="PIRSF026631">
    <property type="entry name" value="UCP026631"/>
    <property type="match status" value="1"/>
</dbReference>
<feature type="region of interest" description="Disordered" evidence="1">
    <location>
        <begin position="1"/>
        <end position="27"/>
    </location>
</feature>
<sequence length="545" mass="58493">MSEPPAGPPTEAPDEAAGSDPAGTASETPWRRLDARMLLVNPLETLIRALPAVIAIVLARATSESDDRWELLAVPVILAFGALRWLTTRYRIDHGQIELRRGVLTKQTTTARLDKVRAVDLTAKVYHRLLGLTKVEISTGSSAKERIVLDSLRLADGRRLRAELLHRIDSRVLDLPPPTGPSVGGPAVGGPAVGGPAVGGPAVGGPAVGDPATTATAPPAPDAGDEVLVRLDPRWVRYAPLTLTGLASAAAVVGFALQALRTVGDESRTIVSGARRVRELAIWVDVVAALAVVSLLAVVAYVLTFWGFRLTRNRLGSFHTRRGLLTSRETSIDHGRVRGLRLDEPLGLRLAGGRRLKVVTTGLGDERGGSDWLCPPAPRDVVTLLARRISDDEDAVEAPVVPHGPAARRRRLTRALVAVPVVAAGVWAVVSLLDSTPWLWLAVPVVALAAVALGVDRYAGLGHLVTPRHLVTRWGSLDRRRVLLRRDGVIGWTVRRSFFQRRAGVATLVATTAAGSQHYDVVDLELERAYALLREVDRSLADEFA</sequence>
<dbReference type="PANTHER" id="PTHR34473:SF2">
    <property type="entry name" value="UPF0699 TRANSMEMBRANE PROTEIN YDBT"/>
    <property type="match status" value="1"/>
</dbReference>
<keyword evidence="2" id="KW-0472">Membrane</keyword>
<proteinExistence type="predicted"/>
<feature type="compositionally biased region" description="Gly residues" evidence="1">
    <location>
        <begin position="182"/>
        <end position="207"/>
    </location>
</feature>
<protein>
    <submittedName>
        <fullName evidence="4">Putative membrane protein</fullName>
    </submittedName>
</protein>
<evidence type="ECO:0000313" key="5">
    <source>
        <dbReference type="Proteomes" id="UP000590811"/>
    </source>
</evidence>
<reference evidence="4 5" key="1">
    <citation type="submission" date="2020-08" db="EMBL/GenBank/DDBJ databases">
        <title>Genomic Encyclopedia of Type Strains, Phase IV (KMG-V): Genome sequencing to study the core and pangenomes of soil and plant-associated prokaryotes.</title>
        <authorList>
            <person name="Whitman W."/>
        </authorList>
    </citation>
    <scope>NUCLEOTIDE SEQUENCE [LARGE SCALE GENOMIC DNA]</scope>
    <source>
        <strain evidence="4 5">B3ACCR2</strain>
    </source>
</reference>
<feature type="transmembrane region" description="Helical" evidence="2">
    <location>
        <begin position="38"/>
        <end position="59"/>
    </location>
</feature>
<feature type="domain" description="YdbS-like PH" evidence="3">
    <location>
        <begin position="85"/>
        <end position="163"/>
    </location>
</feature>
<feature type="transmembrane region" description="Helical" evidence="2">
    <location>
        <begin position="439"/>
        <end position="459"/>
    </location>
</feature>
<evidence type="ECO:0000256" key="2">
    <source>
        <dbReference type="SAM" id="Phobius"/>
    </source>
</evidence>
<feature type="compositionally biased region" description="Low complexity" evidence="1">
    <location>
        <begin position="208"/>
        <end position="217"/>
    </location>
</feature>
<comment type="caution">
    <text evidence="4">The sequence shown here is derived from an EMBL/GenBank/DDBJ whole genome shotgun (WGS) entry which is preliminary data.</text>
</comment>
<feature type="transmembrane region" description="Helical" evidence="2">
    <location>
        <begin position="280"/>
        <end position="308"/>
    </location>
</feature>
<accession>A0A839PUY8</accession>
<evidence type="ECO:0000259" key="3">
    <source>
        <dbReference type="Pfam" id="PF03703"/>
    </source>
</evidence>
<dbReference type="PANTHER" id="PTHR34473">
    <property type="entry name" value="UPF0699 TRANSMEMBRANE PROTEIN YDBS"/>
    <property type="match status" value="1"/>
</dbReference>
<keyword evidence="2" id="KW-0812">Transmembrane</keyword>
<gene>
    <name evidence="4" type="ORF">FHW14_003129</name>
</gene>
<dbReference type="InterPro" id="IPR014529">
    <property type="entry name" value="UCP026631"/>
</dbReference>
<keyword evidence="2" id="KW-1133">Transmembrane helix</keyword>
<feature type="transmembrane region" description="Helical" evidence="2">
    <location>
        <begin position="71"/>
        <end position="87"/>
    </location>
</feature>
<dbReference type="Proteomes" id="UP000590811">
    <property type="component" value="Unassembled WGS sequence"/>
</dbReference>
<dbReference type="AlphaFoldDB" id="A0A839PUY8"/>
<feature type="region of interest" description="Disordered" evidence="1">
    <location>
        <begin position="175"/>
        <end position="221"/>
    </location>
</feature>
<dbReference type="RefSeq" id="WP_253354748.1">
    <property type="nucleotide sequence ID" value="NZ_JACHVT010000007.1"/>
</dbReference>
<name>A0A839PUY8_9MICO</name>
<feature type="domain" description="YdbS-like PH" evidence="3">
    <location>
        <begin position="465"/>
        <end position="534"/>
    </location>
</feature>
<feature type="transmembrane region" description="Helical" evidence="2">
    <location>
        <begin position="415"/>
        <end position="433"/>
    </location>
</feature>